<feature type="compositionally biased region" description="Polar residues" evidence="1">
    <location>
        <begin position="150"/>
        <end position="173"/>
    </location>
</feature>
<feature type="region of interest" description="Disordered" evidence="1">
    <location>
        <begin position="130"/>
        <end position="173"/>
    </location>
</feature>
<gene>
    <name evidence="2" type="ORF">XBLMG947_3801</name>
</gene>
<accession>A0A1C3NRH9</accession>
<evidence type="ECO:0000256" key="1">
    <source>
        <dbReference type="SAM" id="MobiDB-lite"/>
    </source>
</evidence>
<evidence type="ECO:0000313" key="3">
    <source>
        <dbReference type="Proteomes" id="UP000092503"/>
    </source>
</evidence>
<dbReference type="Proteomes" id="UP000092503">
    <property type="component" value="Unassembled WGS sequence"/>
</dbReference>
<evidence type="ECO:0000313" key="2">
    <source>
        <dbReference type="EMBL" id="SBV52999.1"/>
    </source>
</evidence>
<proteinExistence type="predicted"/>
<organism evidence="2 3">
    <name type="scientific">Xanthomonas bromi</name>
    <dbReference type="NCBI Taxonomy" id="56449"/>
    <lineage>
        <taxon>Bacteria</taxon>
        <taxon>Pseudomonadati</taxon>
        <taxon>Pseudomonadota</taxon>
        <taxon>Gammaproteobacteria</taxon>
        <taxon>Lysobacterales</taxon>
        <taxon>Lysobacteraceae</taxon>
        <taxon>Xanthomonas</taxon>
    </lineage>
</organism>
<sequence>MINLRLSVIQLTFGCFLHESLPTLYVAELAGKGRIRLAARARVGDQDRTWVQWIDESNNVIEQLDLTQLRALGYSVSVVSYGVRLSAGKHIMVATAWPWTAPVREKDARLYNMAPDGSVGAAGVAAVGSDGGGVERDHVRGGVIEHGPRSQGTFPESKPYQTATTIPDTASQI</sequence>
<reference evidence="2 3" key="1">
    <citation type="submission" date="2016-06" db="EMBL/GenBank/DDBJ databases">
        <authorList>
            <person name="Kjaerup R.B."/>
            <person name="Dalgaard T.S."/>
            <person name="Juul-Madsen H.R."/>
        </authorList>
    </citation>
    <scope>NUCLEOTIDE SEQUENCE [LARGE SCALE GENOMIC DNA]</scope>
    <source>
        <strain evidence="2">LMG947</strain>
    </source>
</reference>
<protein>
    <submittedName>
        <fullName evidence="2">Pi protein</fullName>
    </submittedName>
</protein>
<dbReference type="EMBL" id="FLTX01000071">
    <property type="protein sequence ID" value="SBV52999.1"/>
    <property type="molecule type" value="Genomic_DNA"/>
</dbReference>
<dbReference type="STRING" id="56449.XBLMG947_3801"/>
<dbReference type="AlphaFoldDB" id="A0A1C3NRH9"/>
<name>A0A1C3NRH9_9XANT</name>